<proteinExistence type="predicted"/>
<keyword evidence="2" id="KW-1185">Reference proteome</keyword>
<evidence type="ECO:0000313" key="1">
    <source>
        <dbReference type="EMBL" id="KAK4121554.1"/>
    </source>
</evidence>
<dbReference type="Proteomes" id="UP001302602">
    <property type="component" value="Unassembled WGS sequence"/>
</dbReference>
<reference evidence="1" key="1">
    <citation type="journal article" date="2023" name="Mol. Phylogenet. Evol.">
        <title>Genome-scale phylogeny and comparative genomics of the fungal order Sordariales.</title>
        <authorList>
            <person name="Hensen N."/>
            <person name="Bonometti L."/>
            <person name="Westerberg I."/>
            <person name="Brannstrom I.O."/>
            <person name="Guillou S."/>
            <person name="Cros-Aarteil S."/>
            <person name="Calhoun S."/>
            <person name="Haridas S."/>
            <person name="Kuo A."/>
            <person name="Mondo S."/>
            <person name="Pangilinan J."/>
            <person name="Riley R."/>
            <person name="LaButti K."/>
            <person name="Andreopoulos B."/>
            <person name="Lipzen A."/>
            <person name="Chen C."/>
            <person name="Yan M."/>
            <person name="Daum C."/>
            <person name="Ng V."/>
            <person name="Clum A."/>
            <person name="Steindorff A."/>
            <person name="Ohm R.A."/>
            <person name="Martin F."/>
            <person name="Silar P."/>
            <person name="Natvig D.O."/>
            <person name="Lalanne C."/>
            <person name="Gautier V."/>
            <person name="Ament-Velasquez S.L."/>
            <person name="Kruys A."/>
            <person name="Hutchinson M.I."/>
            <person name="Powell A.J."/>
            <person name="Barry K."/>
            <person name="Miller A.N."/>
            <person name="Grigoriev I.V."/>
            <person name="Debuchy R."/>
            <person name="Gladieux P."/>
            <person name="Hiltunen Thoren M."/>
            <person name="Johannesson H."/>
        </authorList>
    </citation>
    <scope>NUCLEOTIDE SEQUENCE</scope>
    <source>
        <strain evidence="1">CBS 731.68</strain>
    </source>
</reference>
<reference evidence="1" key="2">
    <citation type="submission" date="2023-05" db="EMBL/GenBank/DDBJ databases">
        <authorList>
            <consortium name="Lawrence Berkeley National Laboratory"/>
            <person name="Steindorff A."/>
            <person name="Hensen N."/>
            <person name="Bonometti L."/>
            <person name="Westerberg I."/>
            <person name="Brannstrom I.O."/>
            <person name="Guillou S."/>
            <person name="Cros-Aarteil S."/>
            <person name="Calhoun S."/>
            <person name="Haridas S."/>
            <person name="Kuo A."/>
            <person name="Mondo S."/>
            <person name="Pangilinan J."/>
            <person name="Riley R."/>
            <person name="Labutti K."/>
            <person name="Andreopoulos B."/>
            <person name="Lipzen A."/>
            <person name="Chen C."/>
            <person name="Yanf M."/>
            <person name="Daum C."/>
            <person name="Ng V."/>
            <person name="Clum A."/>
            <person name="Ohm R."/>
            <person name="Martin F."/>
            <person name="Silar P."/>
            <person name="Natvig D."/>
            <person name="Lalanne C."/>
            <person name="Gautier V."/>
            <person name="Ament-Velasquez S.L."/>
            <person name="Kruys A."/>
            <person name="Hutchinson M.I."/>
            <person name="Powell A.J."/>
            <person name="Barry K."/>
            <person name="Miller A.N."/>
            <person name="Grigoriev I.V."/>
            <person name="Debuchy R."/>
            <person name="Gladieux P."/>
            <person name="Thoren M.H."/>
            <person name="Johannesson H."/>
        </authorList>
    </citation>
    <scope>NUCLEOTIDE SEQUENCE</scope>
    <source>
        <strain evidence="1">CBS 731.68</strain>
    </source>
</reference>
<evidence type="ECO:0000313" key="2">
    <source>
        <dbReference type="Proteomes" id="UP001302602"/>
    </source>
</evidence>
<protein>
    <submittedName>
        <fullName evidence="1">Uncharacterized protein</fullName>
    </submittedName>
</protein>
<dbReference type="AlphaFoldDB" id="A0AAN6Z2F8"/>
<accession>A0AAN6Z2F8</accession>
<organism evidence="1 2">
    <name type="scientific">Parathielavia appendiculata</name>
    <dbReference type="NCBI Taxonomy" id="2587402"/>
    <lineage>
        <taxon>Eukaryota</taxon>
        <taxon>Fungi</taxon>
        <taxon>Dikarya</taxon>
        <taxon>Ascomycota</taxon>
        <taxon>Pezizomycotina</taxon>
        <taxon>Sordariomycetes</taxon>
        <taxon>Sordariomycetidae</taxon>
        <taxon>Sordariales</taxon>
        <taxon>Chaetomiaceae</taxon>
        <taxon>Parathielavia</taxon>
    </lineage>
</organism>
<name>A0AAN6Z2F8_9PEZI</name>
<sequence>MYGAEIELFIKARITYITKPDEFFLAFKAAVTVSGSILQLADDDSTSTLNLGEERRDVRLW</sequence>
<gene>
    <name evidence="1" type="ORF">N657DRAFT_647726</name>
</gene>
<dbReference type="GeneID" id="87830144"/>
<dbReference type="EMBL" id="MU853233">
    <property type="protein sequence ID" value="KAK4121554.1"/>
    <property type="molecule type" value="Genomic_DNA"/>
</dbReference>
<dbReference type="RefSeq" id="XP_062645325.1">
    <property type="nucleotide sequence ID" value="XM_062793375.1"/>
</dbReference>
<comment type="caution">
    <text evidence="1">The sequence shown here is derived from an EMBL/GenBank/DDBJ whole genome shotgun (WGS) entry which is preliminary data.</text>
</comment>